<name>A0A7J6W4I2_THATH</name>
<keyword evidence="1" id="KW-0175">Coiled coil</keyword>
<organism evidence="3 4">
    <name type="scientific">Thalictrum thalictroides</name>
    <name type="common">Rue-anemone</name>
    <name type="synonym">Anemone thalictroides</name>
    <dbReference type="NCBI Taxonomy" id="46969"/>
    <lineage>
        <taxon>Eukaryota</taxon>
        <taxon>Viridiplantae</taxon>
        <taxon>Streptophyta</taxon>
        <taxon>Embryophyta</taxon>
        <taxon>Tracheophyta</taxon>
        <taxon>Spermatophyta</taxon>
        <taxon>Magnoliopsida</taxon>
        <taxon>Ranunculales</taxon>
        <taxon>Ranunculaceae</taxon>
        <taxon>Thalictroideae</taxon>
        <taxon>Thalictrum</taxon>
    </lineage>
</organism>
<dbReference type="EMBL" id="JABWDY010022238">
    <property type="protein sequence ID" value="KAF5191867.1"/>
    <property type="molecule type" value="Genomic_DNA"/>
</dbReference>
<reference evidence="3 4" key="1">
    <citation type="submission" date="2020-06" db="EMBL/GenBank/DDBJ databases">
        <title>Transcriptomic and genomic resources for Thalictrum thalictroides and T. hernandezii: Facilitating candidate gene discovery in an emerging model plant lineage.</title>
        <authorList>
            <person name="Arias T."/>
            <person name="Riano-Pachon D.M."/>
            <person name="Di Stilio V.S."/>
        </authorList>
    </citation>
    <scope>NUCLEOTIDE SEQUENCE [LARGE SCALE GENOMIC DNA]</scope>
    <source>
        <strain evidence="4">cv. WT478/WT964</strain>
        <tissue evidence="3">Leaves</tissue>
    </source>
</reference>
<gene>
    <name evidence="3" type="ORF">FRX31_018544</name>
</gene>
<dbReference type="InterPro" id="IPR025422">
    <property type="entry name" value="TGA_domain"/>
</dbReference>
<dbReference type="PANTHER" id="PTHR46354:SF2">
    <property type="entry name" value="PROTEIN DOG1-LIKE 4"/>
    <property type="match status" value="1"/>
</dbReference>
<evidence type="ECO:0000313" key="4">
    <source>
        <dbReference type="Proteomes" id="UP000554482"/>
    </source>
</evidence>
<keyword evidence="4" id="KW-1185">Reference proteome</keyword>
<dbReference type="GO" id="GO:0043565">
    <property type="term" value="F:sequence-specific DNA binding"/>
    <property type="evidence" value="ECO:0007669"/>
    <property type="project" value="InterPro"/>
</dbReference>
<dbReference type="OrthoDB" id="1895294at2759"/>
<dbReference type="PROSITE" id="PS51806">
    <property type="entry name" value="DOG1"/>
    <property type="match status" value="1"/>
</dbReference>
<accession>A0A7J6W4I2</accession>
<evidence type="ECO:0000259" key="2">
    <source>
        <dbReference type="PROSITE" id="PS51806"/>
    </source>
</evidence>
<dbReference type="AlphaFoldDB" id="A0A7J6W4I2"/>
<dbReference type="InterPro" id="IPR051886">
    <property type="entry name" value="Seed_Dev/Stress_Resp_Reg"/>
</dbReference>
<protein>
    <submittedName>
        <fullName evidence="3">Delay of germination</fullName>
    </submittedName>
</protein>
<evidence type="ECO:0000256" key="1">
    <source>
        <dbReference type="SAM" id="Coils"/>
    </source>
</evidence>
<dbReference type="Proteomes" id="UP000554482">
    <property type="component" value="Unassembled WGS sequence"/>
</dbReference>
<dbReference type="GO" id="GO:0006351">
    <property type="term" value="P:DNA-templated transcription"/>
    <property type="evidence" value="ECO:0007669"/>
    <property type="project" value="InterPro"/>
</dbReference>
<comment type="caution">
    <text evidence="3">The sequence shown here is derived from an EMBL/GenBank/DDBJ whole genome shotgun (WGS) entry which is preliminary data.</text>
</comment>
<proteinExistence type="predicted"/>
<feature type="coiled-coil region" evidence="1">
    <location>
        <begin position="114"/>
        <end position="182"/>
    </location>
</feature>
<feature type="domain" description="DOG1" evidence="2">
    <location>
        <begin position="6"/>
        <end position="238"/>
    </location>
</feature>
<evidence type="ECO:0000313" key="3">
    <source>
        <dbReference type="EMBL" id="KAF5191867.1"/>
    </source>
</evidence>
<dbReference type="PANTHER" id="PTHR46354">
    <property type="entry name" value="DOG1 DOMAIN-CONTAINING PROTEIN"/>
    <property type="match status" value="1"/>
</dbReference>
<dbReference type="Pfam" id="PF14144">
    <property type="entry name" value="DOG1"/>
    <property type="match status" value="1"/>
</dbReference>
<sequence length="241" mass="28132">MQSQAQDKFSQYYEKYIGLQETNIHQLLSVSRNPSNEQQHKALVSKVLYLYKEYYTMKWAGAHEDVLGFYSPTWLSPLEIAHLWITGWKPSITFKLITSLRQARISGSSLVNLTDEQVKRLEKLRLKISEEEEKVEREMERHQVSIADKKMLQLARLSTGQMKEHKEIAEELKRLVDVAMNNLLVGLEKMMKAADCVRLKAIKEVLDLLTPLQSVDFMVASLMLQIQLRNWGKRRHSRTMI</sequence>